<reference evidence="2" key="1">
    <citation type="journal article" date="2019" name="Int. J. Syst. Evol. Microbiol.">
        <title>The Global Catalogue of Microorganisms (GCM) 10K type strain sequencing project: providing services to taxonomists for standard genome sequencing and annotation.</title>
        <authorList>
            <consortium name="The Broad Institute Genomics Platform"/>
            <consortium name="The Broad Institute Genome Sequencing Center for Infectious Disease"/>
            <person name="Wu L."/>
            <person name="Ma J."/>
        </authorList>
    </citation>
    <scope>NUCLEOTIDE SEQUENCE [LARGE SCALE GENOMIC DNA]</scope>
    <source>
        <strain evidence="2">JCM 10667</strain>
    </source>
</reference>
<evidence type="ECO:0000313" key="2">
    <source>
        <dbReference type="Proteomes" id="UP001501427"/>
    </source>
</evidence>
<name>A0ABP3PTT1_9ACTN</name>
<evidence type="ECO:0000313" key="1">
    <source>
        <dbReference type="EMBL" id="GAA0575421.1"/>
    </source>
</evidence>
<organism evidence="1 2">
    <name type="scientific">Actinomadura livida</name>
    <dbReference type="NCBI Taxonomy" id="79909"/>
    <lineage>
        <taxon>Bacteria</taxon>
        <taxon>Bacillati</taxon>
        <taxon>Actinomycetota</taxon>
        <taxon>Actinomycetes</taxon>
        <taxon>Streptosporangiales</taxon>
        <taxon>Thermomonosporaceae</taxon>
        <taxon>Actinomadura</taxon>
    </lineage>
</organism>
<keyword evidence="2" id="KW-1185">Reference proteome</keyword>
<protein>
    <submittedName>
        <fullName evidence="1">Uncharacterized protein</fullName>
    </submittedName>
</protein>
<sequence>MTLAKKGSRHIVLDGSTYRWKVRGRPTYSQGLGESPLTFVVEAADTKGALLVVSLPCAHPSNWLLLLPTGAVLPRTVSKAIRQALASGWTPTEPGPAFTLTLTTPPP</sequence>
<proteinExistence type="predicted"/>
<dbReference type="EMBL" id="BAAAHD010000037">
    <property type="protein sequence ID" value="GAA0575421.1"/>
    <property type="molecule type" value="Genomic_DNA"/>
</dbReference>
<gene>
    <name evidence="1" type="ORF">GCM10009546_42510</name>
</gene>
<comment type="caution">
    <text evidence="1">The sequence shown here is derived from an EMBL/GenBank/DDBJ whole genome shotgun (WGS) entry which is preliminary data.</text>
</comment>
<accession>A0ABP3PTT1</accession>
<dbReference type="Proteomes" id="UP001501427">
    <property type="component" value="Unassembled WGS sequence"/>
</dbReference>